<dbReference type="Gene3D" id="2.40.50.390">
    <property type="entry name" value="Conjugative transposon protein, DUF961"/>
    <property type="match status" value="1"/>
</dbReference>
<evidence type="ECO:0000313" key="1">
    <source>
        <dbReference type="EMBL" id="EDN76455.1"/>
    </source>
</evidence>
<dbReference type="EMBL" id="AAYG02000028">
    <property type="protein sequence ID" value="EDN76455.1"/>
    <property type="molecule type" value="Genomic_DNA"/>
</dbReference>
<reference evidence="1 2" key="1">
    <citation type="submission" date="2007-04" db="EMBL/GenBank/DDBJ databases">
        <authorList>
            <person name="Fulton L."/>
            <person name="Clifton S."/>
            <person name="Fulton B."/>
            <person name="Xu J."/>
            <person name="Minx P."/>
            <person name="Pepin K.H."/>
            <person name="Johnson M."/>
            <person name="Thiruvilangam P."/>
            <person name="Bhonagiri V."/>
            <person name="Nash W.E."/>
            <person name="Mardis E.R."/>
            <person name="Wilson R.K."/>
        </authorList>
    </citation>
    <scope>NUCLEOTIDE SEQUENCE [LARGE SCALE GENOMIC DNA]</scope>
    <source>
        <strain evidence="1 2">ATCC 29149</strain>
    </source>
</reference>
<dbReference type="InterPro" id="IPR038620">
    <property type="entry name" value="YdcP-like_sf"/>
</dbReference>
<dbReference type="PaxDb" id="411470-RUMGNA_03135"/>
<comment type="caution">
    <text evidence="1">The sequence shown here is derived from an EMBL/GenBank/DDBJ whole genome shotgun (WGS) entry which is preliminary data.</text>
</comment>
<dbReference type="AlphaFoldDB" id="A7B6C2"/>
<dbReference type="eggNOG" id="ENOG5033VDC">
    <property type="taxonomic scope" value="Bacteria"/>
</dbReference>
<dbReference type="Proteomes" id="UP000004410">
    <property type="component" value="Unassembled WGS sequence"/>
</dbReference>
<evidence type="ECO:0000313" key="2">
    <source>
        <dbReference type="Proteomes" id="UP000004410"/>
    </source>
</evidence>
<protein>
    <submittedName>
        <fullName evidence="1">Uncharacterized protein</fullName>
    </submittedName>
</protein>
<name>A7B6C2_MEDG7</name>
<organism evidence="1 2">
    <name type="scientific">Mediterraneibacter gnavus (strain ATCC 29149 / DSM 114966 / JCM 6515 / VPI C7-9)</name>
    <name type="common">Ruminococcus gnavus</name>
    <dbReference type="NCBI Taxonomy" id="411470"/>
    <lineage>
        <taxon>Bacteria</taxon>
        <taxon>Bacillati</taxon>
        <taxon>Bacillota</taxon>
        <taxon>Clostridia</taxon>
        <taxon>Lachnospirales</taxon>
        <taxon>Lachnospiraceae</taxon>
        <taxon>Mediterraneibacter</taxon>
    </lineage>
</organism>
<proteinExistence type="predicted"/>
<reference evidence="1 2" key="2">
    <citation type="submission" date="2007-06" db="EMBL/GenBank/DDBJ databases">
        <title>Draft genome sequence of Ruminococcus gnavus (ATCC 29149).</title>
        <authorList>
            <person name="Sudarsanam P."/>
            <person name="Ley R."/>
            <person name="Guruge J."/>
            <person name="Turnbaugh P.J."/>
            <person name="Mahowald M."/>
            <person name="Liep D."/>
            <person name="Gordon J."/>
        </authorList>
    </citation>
    <scope>NUCLEOTIDE SEQUENCE [LARGE SCALE GENOMIC DNA]</scope>
    <source>
        <strain evidence="1 2">ATCC 29149</strain>
    </source>
</reference>
<gene>
    <name evidence="1" type="ORF">RUMGNA_03135</name>
</gene>
<accession>A7B6C2</accession>
<sequence length="150" mass="17361">MMRLRGKEKSNEINIDVDMKRTCHTYRHSFTMISKKEKCSMQITLTKEQVREAFGELRYMGADYCYKYDKETRKKTEEVEALKLHLGSMKLGNSVDIRLEATELPKVEPYTVVELEEAVYAPYVQRGNFPVLVDRISCKGIRVVTGKGNV</sequence>